<dbReference type="Proteomes" id="UP000799118">
    <property type="component" value="Unassembled WGS sequence"/>
</dbReference>
<accession>A0A6A4GUZ2</accession>
<keyword evidence="2" id="KW-0812">Transmembrane</keyword>
<dbReference type="OrthoDB" id="3350619at2759"/>
<evidence type="ECO:0000313" key="3">
    <source>
        <dbReference type="EMBL" id="KAE9388897.1"/>
    </source>
</evidence>
<dbReference type="AlphaFoldDB" id="A0A6A4GUZ2"/>
<feature type="transmembrane region" description="Helical" evidence="2">
    <location>
        <begin position="32"/>
        <end position="56"/>
    </location>
</feature>
<keyword evidence="4" id="KW-1185">Reference proteome</keyword>
<protein>
    <recommendedName>
        <fullName evidence="5">Ubiquitin 3 binding protein But2 C-terminal domain-containing protein</fullName>
    </recommendedName>
</protein>
<evidence type="ECO:0000256" key="1">
    <source>
        <dbReference type="SAM" id="MobiDB-lite"/>
    </source>
</evidence>
<keyword evidence="2" id="KW-0472">Membrane</keyword>
<keyword evidence="2" id="KW-1133">Transmembrane helix</keyword>
<organism evidence="3 4">
    <name type="scientific">Gymnopus androsaceus JB14</name>
    <dbReference type="NCBI Taxonomy" id="1447944"/>
    <lineage>
        <taxon>Eukaryota</taxon>
        <taxon>Fungi</taxon>
        <taxon>Dikarya</taxon>
        <taxon>Basidiomycota</taxon>
        <taxon>Agaricomycotina</taxon>
        <taxon>Agaricomycetes</taxon>
        <taxon>Agaricomycetidae</taxon>
        <taxon>Agaricales</taxon>
        <taxon>Marasmiineae</taxon>
        <taxon>Omphalotaceae</taxon>
        <taxon>Gymnopus</taxon>
    </lineage>
</organism>
<feature type="region of interest" description="Disordered" evidence="1">
    <location>
        <begin position="1"/>
        <end position="22"/>
    </location>
</feature>
<evidence type="ECO:0008006" key="5">
    <source>
        <dbReference type="Google" id="ProtNLM"/>
    </source>
</evidence>
<evidence type="ECO:0000313" key="4">
    <source>
        <dbReference type="Proteomes" id="UP000799118"/>
    </source>
</evidence>
<feature type="compositionally biased region" description="Polar residues" evidence="1">
    <location>
        <begin position="1"/>
        <end position="11"/>
    </location>
</feature>
<evidence type="ECO:0000256" key="2">
    <source>
        <dbReference type="SAM" id="Phobius"/>
    </source>
</evidence>
<gene>
    <name evidence="3" type="ORF">BT96DRAFT_890310</name>
</gene>
<proteinExistence type="predicted"/>
<reference evidence="3" key="1">
    <citation type="journal article" date="2019" name="Environ. Microbiol.">
        <title>Fungal ecological strategies reflected in gene transcription - a case study of two litter decomposers.</title>
        <authorList>
            <person name="Barbi F."/>
            <person name="Kohler A."/>
            <person name="Barry K."/>
            <person name="Baskaran P."/>
            <person name="Daum C."/>
            <person name="Fauchery L."/>
            <person name="Ihrmark K."/>
            <person name="Kuo A."/>
            <person name="LaButti K."/>
            <person name="Lipzen A."/>
            <person name="Morin E."/>
            <person name="Grigoriev I.V."/>
            <person name="Henrissat B."/>
            <person name="Lindahl B."/>
            <person name="Martin F."/>
        </authorList>
    </citation>
    <scope>NUCLEOTIDE SEQUENCE</scope>
    <source>
        <strain evidence="3">JB14</strain>
    </source>
</reference>
<dbReference type="EMBL" id="ML769721">
    <property type="protein sequence ID" value="KAE9388897.1"/>
    <property type="molecule type" value="Genomic_DNA"/>
</dbReference>
<sequence length="273" mass="30642">MSRQSEYTSLPQEMDDDTDRPKDNSHGKLYKLIYWSSILIVLCTVFDGVLLSILAYRYSFVLNVPSLPATKPLERVSTYINFDRLYKNQSIMSSPRGPIISLTRSQAHVSSADPIKVFPQSTASWMTYVGTVPVSDRRLWANSNMATIMQSRVLDYGMESCRLTISIPHMNDTALISSELDINGSRLEVWTLSTDARLDVGALSWNTKPVRSKYLGSIRLAYGETHQLGPWSCSAGSYQTFEFVCPAEVDCRVDVTTVGESQIGVYLMQYQTA</sequence>
<name>A0A6A4GUZ2_9AGAR</name>